<feature type="compositionally biased region" description="Polar residues" evidence="1">
    <location>
        <begin position="106"/>
        <end position="115"/>
    </location>
</feature>
<evidence type="ECO:0000313" key="3">
    <source>
        <dbReference type="Proteomes" id="UP000249757"/>
    </source>
</evidence>
<feature type="compositionally biased region" description="Polar residues" evidence="1">
    <location>
        <begin position="1"/>
        <end position="18"/>
    </location>
</feature>
<feature type="region of interest" description="Disordered" evidence="1">
    <location>
        <begin position="1"/>
        <end position="25"/>
    </location>
</feature>
<dbReference type="EMBL" id="NRDI02000002">
    <property type="protein sequence ID" value="KAI1518314.1"/>
    <property type="molecule type" value="Genomic_DNA"/>
</dbReference>
<organism evidence="2 3">
    <name type="scientific">Pyrenophora tritici-repentis</name>
    <dbReference type="NCBI Taxonomy" id="45151"/>
    <lineage>
        <taxon>Eukaryota</taxon>
        <taxon>Fungi</taxon>
        <taxon>Dikarya</taxon>
        <taxon>Ascomycota</taxon>
        <taxon>Pezizomycotina</taxon>
        <taxon>Dothideomycetes</taxon>
        <taxon>Pleosporomycetidae</taxon>
        <taxon>Pleosporales</taxon>
        <taxon>Pleosporineae</taxon>
        <taxon>Pleosporaceae</taxon>
        <taxon>Pyrenophora</taxon>
    </lineage>
</organism>
<feature type="region of interest" description="Disordered" evidence="1">
    <location>
        <begin position="41"/>
        <end position="118"/>
    </location>
</feature>
<dbReference type="Proteomes" id="UP000249757">
    <property type="component" value="Unassembled WGS sequence"/>
</dbReference>
<comment type="caution">
    <text evidence="2">The sequence shown here is derived from an EMBL/GenBank/DDBJ whole genome shotgun (WGS) entry which is preliminary data.</text>
</comment>
<name>A0A922NI52_9PLEO</name>
<proteinExistence type="predicted"/>
<dbReference type="AlphaFoldDB" id="A0A922NI52"/>
<sequence>MTEPTSTPTHNHPSQTQGLLREMNTADLQRRPWYAVLLARHHQRKNTAVAPDTDYATDDEEEWLSSDFSYSDSEDEEDEEDEEESESETILLEDSDSKDSMESCHLSCSSTTTPCPNDDDDDDEIVSCHILCSNTHPYALQIHSLSPFPFPFLPPFSLSPSLSSSDDDIWALASPQNNMQTTQHPHRQKPEALIREFEKSVEESLATHVRVSEWRREVHAEMERLRVEQEEEHERLAEGVEHEEGARGWRRWWWWVSVGVIGVGLAGMGWDGRRAWDSEEEYYL</sequence>
<evidence type="ECO:0000313" key="2">
    <source>
        <dbReference type="EMBL" id="KAI1518314.1"/>
    </source>
</evidence>
<reference evidence="3" key="1">
    <citation type="journal article" date="2022" name="Microb. Genom.">
        <title>A global pangenome for the wheat fungal pathogen Pyrenophora tritici-repentis and prediction of effector protein structural homology.</title>
        <authorList>
            <person name="Moolhuijzen P.M."/>
            <person name="See P.T."/>
            <person name="Shi G."/>
            <person name="Powell H.R."/>
            <person name="Cockram J."/>
            <person name="Jorgensen L.N."/>
            <person name="Benslimane H."/>
            <person name="Strelkov S.E."/>
            <person name="Turner J."/>
            <person name="Liu Z."/>
            <person name="Moffat C.S."/>
        </authorList>
    </citation>
    <scope>NUCLEOTIDE SEQUENCE [LARGE SCALE GENOMIC DNA]</scope>
</reference>
<keyword evidence="3" id="KW-1185">Reference proteome</keyword>
<accession>A0A922NI52</accession>
<protein>
    <submittedName>
        <fullName evidence="2">Uncharacterized protein</fullName>
    </submittedName>
</protein>
<evidence type="ECO:0000256" key="1">
    <source>
        <dbReference type="SAM" id="MobiDB-lite"/>
    </source>
</evidence>
<feature type="compositionally biased region" description="Acidic residues" evidence="1">
    <location>
        <begin position="72"/>
        <end position="94"/>
    </location>
</feature>
<gene>
    <name evidence="2" type="ORF">Ptr86124_001442</name>
</gene>
<feature type="compositionally biased region" description="Acidic residues" evidence="1">
    <location>
        <begin position="55"/>
        <end position="64"/>
    </location>
</feature>